<dbReference type="PANTHER" id="PTHR43630">
    <property type="entry name" value="POLY-BETA-1,6-N-ACETYL-D-GLUCOSAMINE SYNTHASE"/>
    <property type="match status" value="1"/>
</dbReference>
<dbReference type="EMBL" id="JBHUKR010000007">
    <property type="protein sequence ID" value="MFD2417291.1"/>
    <property type="molecule type" value="Genomic_DNA"/>
</dbReference>
<proteinExistence type="predicted"/>
<dbReference type="Pfam" id="PF00535">
    <property type="entry name" value="Glycos_transf_2"/>
    <property type="match status" value="1"/>
</dbReference>
<dbReference type="Proteomes" id="UP001597417">
    <property type="component" value="Unassembled WGS sequence"/>
</dbReference>
<comment type="caution">
    <text evidence="2">The sequence shown here is derived from an EMBL/GenBank/DDBJ whole genome shotgun (WGS) entry which is preliminary data.</text>
</comment>
<gene>
    <name evidence="2" type="ORF">ACFSXZ_13255</name>
</gene>
<dbReference type="SUPFAM" id="SSF48452">
    <property type="entry name" value="TPR-like"/>
    <property type="match status" value="1"/>
</dbReference>
<dbReference type="PANTHER" id="PTHR43630:SF2">
    <property type="entry name" value="GLYCOSYLTRANSFERASE"/>
    <property type="match status" value="1"/>
</dbReference>
<accession>A0ABW5FX30</accession>
<evidence type="ECO:0000313" key="3">
    <source>
        <dbReference type="Proteomes" id="UP001597417"/>
    </source>
</evidence>
<dbReference type="EC" id="2.4.-.-" evidence="2"/>
<dbReference type="CDD" id="cd02511">
    <property type="entry name" value="Beta4Glucosyltransferase"/>
    <property type="match status" value="1"/>
</dbReference>
<keyword evidence="2" id="KW-0808">Transferase</keyword>
<dbReference type="InterPro" id="IPR001173">
    <property type="entry name" value="Glyco_trans_2-like"/>
</dbReference>
<organism evidence="2 3">
    <name type="scientific">Amycolatopsis pigmentata</name>
    <dbReference type="NCBI Taxonomy" id="450801"/>
    <lineage>
        <taxon>Bacteria</taxon>
        <taxon>Bacillati</taxon>
        <taxon>Actinomycetota</taxon>
        <taxon>Actinomycetes</taxon>
        <taxon>Pseudonocardiales</taxon>
        <taxon>Pseudonocardiaceae</taxon>
        <taxon>Amycolatopsis</taxon>
    </lineage>
</organism>
<sequence>MTIRLSLTMIVRDEERTLGRVLAQAAGFCDEMVVVDTGSTDDTPRIAKLAGAQVLDFAWRDDFAAARNHGLEACRGDWIIWLDADDVITPAAQAAFAAAKDAVLGEDLDSITAPYHYSVDPDTGRCTYTFPRERLARRVPGLRWTGAVHEVLTIPGDRTLHREDLVVEHHPDPVDRAAKTERNLRVIEQEWRNGDRSSRTRYYYACELRDAGEDAAALEKYAEYLEDPGSDWEKYAALLSMSACCRRLGRTGAQADHLHAAIRLAPSRAEAFVALGKFHFDREEWADAIPFFAAAAALHQPLTGFVSVPDYTWRAWDYLSVCLAHLGRHEESVAAALHSAKLGNPDRSRLRSNVHWSLDQWF</sequence>
<evidence type="ECO:0000313" key="2">
    <source>
        <dbReference type="EMBL" id="MFD2417291.1"/>
    </source>
</evidence>
<dbReference type="Gene3D" id="3.90.550.10">
    <property type="entry name" value="Spore Coat Polysaccharide Biosynthesis Protein SpsA, Chain A"/>
    <property type="match status" value="1"/>
</dbReference>
<protein>
    <submittedName>
        <fullName evidence="2">Glycosyltransferase</fullName>
        <ecNumber evidence="2">2.4.-.-</ecNumber>
    </submittedName>
</protein>
<dbReference type="InterPro" id="IPR029044">
    <property type="entry name" value="Nucleotide-diphossugar_trans"/>
</dbReference>
<dbReference type="InterPro" id="IPR011990">
    <property type="entry name" value="TPR-like_helical_dom_sf"/>
</dbReference>
<reference evidence="3" key="1">
    <citation type="journal article" date="2019" name="Int. J. Syst. Evol. Microbiol.">
        <title>The Global Catalogue of Microorganisms (GCM) 10K type strain sequencing project: providing services to taxonomists for standard genome sequencing and annotation.</title>
        <authorList>
            <consortium name="The Broad Institute Genomics Platform"/>
            <consortium name="The Broad Institute Genome Sequencing Center for Infectious Disease"/>
            <person name="Wu L."/>
            <person name="Ma J."/>
        </authorList>
    </citation>
    <scope>NUCLEOTIDE SEQUENCE [LARGE SCALE GENOMIC DNA]</scope>
    <source>
        <strain evidence="3">CGMCC 4.7645</strain>
    </source>
</reference>
<keyword evidence="2" id="KW-0328">Glycosyltransferase</keyword>
<dbReference type="GO" id="GO:0016757">
    <property type="term" value="F:glycosyltransferase activity"/>
    <property type="evidence" value="ECO:0007669"/>
    <property type="project" value="UniProtKB-KW"/>
</dbReference>
<dbReference type="Gene3D" id="1.25.40.10">
    <property type="entry name" value="Tetratricopeptide repeat domain"/>
    <property type="match status" value="1"/>
</dbReference>
<keyword evidence="3" id="KW-1185">Reference proteome</keyword>
<name>A0ABW5FX30_9PSEU</name>
<dbReference type="SUPFAM" id="SSF53448">
    <property type="entry name" value="Nucleotide-diphospho-sugar transferases"/>
    <property type="match status" value="1"/>
</dbReference>
<feature type="domain" description="Glycosyltransferase 2-like" evidence="1">
    <location>
        <begin position="9"/>
        <end position="91"/>
    </location>
</feature>
<evidence type="ECO:0000259" key="1">
    <source>
        <dbReference type="Pfam" id="PF00535"/>
    </source>
</evidence>
<dbReference type="RefSeq" id="WP_378264926.1">
    <property type="nucleotide sequence ID" value="NZ_JBHUKR010000007.1"/>
</dbReference>